<comment type="subcellular location">
    <subcellularLocation>
        <location evidence="1">Membrane</location>
        <topology evidence="1">Multi-pass membrane protein</topology>
    </subcellularLocation>
</comment>
<dbReference type="NCBIfam" id="TIGR01300">
    <property type="entry name" value="CPA3_mnhG_phaG"/>
    <property type="match status" value="1"/>
</dbReference>
<keyword evidence="3" id="KW-0050">Antiport</keyword>
<evidence type="ECO:0000313" key="5">
    <source>
        <dbReference type="EMBL" id="MBR7797321.1"/>
    </source>
</evidence>
<reference evidence="5" key="1">
    <citation type="submission" date="2021-04" db="EMBL/GenBank/DDBJ databases">
        <title>Isolation and polyphasic classification of algal microorganism.</title>
        <authorList>
            <person name="Wang S."/>
        </authorList>
    </citation>
    <scope>NUCLEOTIDE SEQUENCE</scope>
    <source>
        <strain evidence="5">720a</strain>
    </source>
</reference>
<organism evidence="5 6">
    <name type="scientific">Virgibacillus salarius</name>
    <dbReference type="NCBI Taxonomy" id="447199"/>
    <lineage>
        <taxon>Bacteria</taxon>
        <taxon>Bacillati</taxon>
        <taxon>Bacillota</taxon>
        <taxon>Bacilli</taxon>
        <taxon>Bacillales</taxon>
        <taxon>Bacillaceae</taxon>
        <taxon>Virgibacillus</taxon>
    </lineage>
</organism>
<dbReference type="GO" id="GO:0016020">
    <property type="term" value="C:membrane"/>
    <property type="evidence" value="ECO:0007669"/>
    <property type="project" value="UniProtKB-SubCell"/>
</dbReference>
<keyword evidence="6" id="KW-1185">Reference proteome</keyword>
<evidence type="ECO:0000256" key="1">
    <source>
        <dbReference type="ARBA" id="ARBA00004141"/>
    </source>
</evidence>
<dbReference type="Proteomes" id="UP000675284">
    <property type="component" value="Unassembled WGS sequence"/>
</dbReference>
<evidence type="ECO:0000256" key="4">
    <source>
        <dbReference type="SAM" id="Phobius"/>
    </source>
</evidence>
<dbReference type="PANTHER" id="PTHR34703">
    <property type="entry name" value="ANTIPORTER SUBUNIT MNHG2-RELATED"/>
    <property type="match status" value="1"/>
</dbReference>
<proteinExistence type="inferred from homology"/>
<protein>
    <submittedName>
        <fullName evidence="5">Monovalent cation/H(+) antiporter subunit G</fullName>
    </submittedName>
</protein>
<feature type="transmembrane region" description="Helical" evidence="4">
    <location>
        <begin position="6"/>
        <end position="33"/>
    </location>
</feature>
<feature type="transmembrane region" description="Helical" evidence="4">
    <location>
        <begin position="72"/>
        <end position="93"/>
    </location>
</feature>
<keyword evidence="3" id="KW-0813">Transport</keyword>
<dbReference type="EMBL" id="JAGSOT010000050">
    <property type="protein sequence ID" value="MBR7797321.1"/>
    <property type="molecule type" value="Genomic_DNA"/>
</dbReference>
<sequence length="126" mass="13931">MIETWISIILNILVILFVLVGTFFILSASIGIVRFPDVYTRLHAATKASTLGIACILIGAFLYLYLEHSIVSGKLLLAIVFILLTAPVSAHMIGRAAHSYGVKPHLKNRRDAYQDAIDSYSKQQNN</sequence>
<comment type="caution">
    <text evidence="5">The sequence shown here is derived from an EMBL/GenBank/DDBJ whole genome shotgun (WGS) entry which is preliminary data.</text>
</comment>
<keyword evidence="4" id="KW-0812">Transmembrane</keyword>
<dbReference type="InterPro" id="IPR005133">
    <property type="entry name" value="PhaG_MnhG_YufB"/>
</dbReference>
<keyword evidence="4" id="KW-0472">Membrane</keyword>
<dbReference type="GO" id="GO:0015385">
    <property type="term" value="F:sodium:proton antiporter activity"/>
    <property type="evidence" value="ECO:0007669"/>
    <property type="project" value="TreeGrafter"/>
</dbReference>
<feature type="transmembrane region" description="Helical" evidence="4">
    <location>
        <begin position="45"/>
        <end position="66"/>
    </location>
</feature>
<dbReference type="NCBIfam" id="NF009314">
    <property type="entry name" value="PRK12674.1-2"/>
    <property type="match status" value="1"/>
</dbReference>
<evidence type="ECO:0000256" key="3">
    <source>
        <dbReference type="ARBA" id="ARBA00022449"/>
    </source>
</evidence>
<evidence type="ECO:0000256" key="2">
    <source>
        <dbReference type="ARBA" id="ARBA00008404"/>
    </source>
</evidence>
<dbReference type="PANTHER" id="PTHR34703:SF1">
    <property type="entry name" value="ANTIPORTER SUBUNIT MNHG2-RELATED"/>
    <property type="match status" value="1"/>
</dbReference>
<dbReference type="Pfam" id="PF03334">
    <property type="entry name" value="PhaG_MnhG_YufB"/>
    <property type="match status" value="1"/>
</dbReference>
<name>A0A941DXN8_9BACI</name>
<keyword evidence="4" id="KW-1133">Transmembrane helix</keyword>
<accession>A0A941DXN8</accession>
<dbReference type="AlphaFoldDB" id="A0A941DXN8"/>
<comment type="similarity">
    <text evidence="2">Belongs to the CPA3 antiporters (TC 2.A.63) subunit G family.</text>
</comment>
<evidence type="ECO:0000313" key="6">
    <source>
        <dbReference type="Proteomes" id="UP000675284"/>
    </source>
</evidence>
<dbReference type="RefSeq" id="WP_034678979.1">
    <property type="nucleotide sequence ID" value="NZ_BAAACY010000085.1"/>
</dbReference>
<gene>
    <name evidence="5" type="ORF">KCX74_14890</name>
</gene>